<dbReference type="KEGG" id="avu:BK816_07970"/>
<feature type="compositionally biased region" description="Polar residues" evidence="1">
    <location>
        <begin position="32"/>
        <end position="45"/>
    </location>
</feature>
<feature type="region of interest" description="Disordered" evidence="1">
    <location>
        <begin position="815"/>
        <end position="876"/>
    </location>
</feature>
<evidence type="ECO:0000313" key="3">
    <source>
        <dbReference type="EMBL" id="AOZ73230.1"/>
    </source>
</evidence>
<feature type="transmembrane region" description="Helical" evidence="2">
    <location>
        <begin position="475"/>
        <end position="493"/>
    </location>
</feature>
<dbReference type="RefSeq" id="WP_071164693.1">
    <property type="nucleotide sequence ID" value="NZ_CP017812.1"/>
</dbReference>
<dbReference type="OrthoDB" id="5181884at2"/>
<feature type="compositionally biased region" description="Low complexity" evidence="1">
    <location>
        <begin position="817"/>
        <end position="829"/>
    </location>
</feature>
<feature type="transmembrane region" description="Helical" evidence="2">
    <location>
        <begin position="300"/>
        <end position="327"/>
    </location>
</feature>
<feature type="transmembrane region" description="Helical" evidence="2">
    <location>
        <begin position="81"/>
        <end position="105"/>
    </location>
</feature>
<accession>A0A1D9MM59</accession>
<organism evidence="3 4">
    <name type="scientific">Boudabousia tangfeifanii</name>
    <dbReference type="NCBI Taxonomy" id="1912795"/>
    <lineage>
        <taxon>Bacteria</taxon>
        <taxon>Bacillati</taxon>
        <taxon>Actinomycetota</taxon>
        <taxon>Actinomycetes</taxon>
        <taxon>Actinomycetales</taxon>
        <taxon>Actinomycetaceae</taxon>
        <taxon>Boudabousia</taxon>
    </lineage>
</organism>
<dbReference type="Proteomes" id="UP000176288">
    <property type="component" value="Chromosome"/>
</dbReference>
<sequence length="1231" mass="129370">MADNNNEEITPQNVGGEPNMAGQAPVPPPNGQQPTTQIPPVNGNQTTVMPQVQAAMNQSAGMVANDVQQVRGKLGPYYEKSLLLGLIAWGGLQAVSFLAVVLPLVVLTLVNGADGLTFGTAVKTIFYSMAALSTAAAGGSMTVSPQLSAKSMSDMGAAAVLSGMSLSVTLFFLLGTVTVAVLTWLLGRRFERAVPSQSKKEWLLGLGATGLVFALLQSIWSAIWHYTQTVDSDLNFGRYFGGMLPGAGSGITLSMFSVWLFISAFCLAAFFTMLGRSSAISRHFPLWSQKFCRLFPSWRAAWVTVTSHVSVVFVFGFIASMAGLIYANWQNLSLVLMPGLDLGLLAGLLAMGQLVGVYIPPKIPLPVEGNAYFGSQNLFTLPYWWMVLIAFLVLVIGVLVAAIVWARVQVPANVSGTDDWWTLPTVYALAGLFLTFVVSFRIKFNLGNGLAGLAKMVGSVADVDLLNLSGSVGPSGFTFLTMAIMGAVVMLLGRYATPLASILPPAFAQKISTWAFSPTLAWTLNEPMVSAPTMPANPAAMAANVGTTVAAAGASVAGAVANAAGAAENALAQNAAPQPNEPVPAPPAANQQSQVPQPPEPAPVPVPNPAPETSEDDLTGTGETAANLTEDENSVPSDGQEEVLPADNSEGQPVVVEADKQPETATDADAEVEAESMPEGESGDEANQDAGEPADDKNAEDVSANDEAPADEPGDESTIDHSADESANNEAPADVEAGAGNDSDEVANGLAEANDDDKPETEGETDGFTGGSANETVVLPPVEAESTMPPAPKPLPAQPASVPPAPAVYAPAPPAAPAGAASYMAPPSAGNQGASAYQANQTAYRPATPVYQTPGNPQGAGAYQTAPTATPAKPMDPATKKKLTLGLIGAAMFVLLIVVGVGAYSYVAKNVYTPKAEVERYLQDIVDGRAEDAMSVLPAPEGAIASPLLTDAEYAKVKGRPSRFSVGEASKLEDGTTRIDATLFSGEKSMPVSFIAAKDGSRALIFNNWKLIKGSLLQAVSATPLKDGRSETDEDAGLPKPVYKINGVEVDLVQANKPEQAALVLLPGNYKVSVESKSPYIDYKLNNDRDTFVVEPREMNSADAINNQVPLVAQINIKATYKPELAKVVTNAINKYVTDKCLKVDKAENKACNAAIWGSPVGKVHWTLLEKPTAELEGYNRVNVRLNAAWDEKMFFSDKTEPRKSEVNGYVTFDLDWAKGKPKLTIPSKNN</sequence>
<keyword evidence="2" id="KW-0812">Transmembrane</keyword>
<evidence type="ECO:0000256" key="1">
    <source>
        <dbReference type="SAM" id="MobiDB-lite"/>
    </source>
</evidence>
<keyword evidence="2" id="KW-0472">Membrane</keyword>
<keyword evidence="2" id="KW-1133">Transmembrane helix</keyword>
<feature type="transmembrane region" description="Helical" evidence="2">
    <location>
        <begin position="383"/>
        <end position="408"/>
    </location>
</feature>
<evidence type="ECO:0000256" key="2">
    <source>
        <dbReference type="SAM" id="Phobius"/>
    </source>
</evidence>
<feature type="transmembrane region" description="Helical" evidence="2">
    <location>
        <begin position="420"/>
        <end position="442"/>
    </location>
</feature>
<feature type="transmembrane region" description="Helical" evidence="2">
    <location>
        <begin position="883"/>
        <end position="907"/>
    </location>
</feature>
<gene>
    <name evidence="3" type="ORF">BK816_07970</name>
</gene>
<reference evidence="3 4" key="1">
    <citation type="submission" date="2016-10" db="EMBL/GenBank/DDBJ databases">
        <title>Actinomyces aegypiusis sp. nov., isolated from the Aegypius monachus in Qinghai Tibet Plateau China.</title>
        <authorList>
            <person name="Wang Y."/>
        </authorList>
    </citation>
    <scope>NUCLEOTIDE SEQUENCE [LARGE SCALE GENOMIC DNA]</scope>
    <source>
        <strain evidence="3 4">VUL4_3</strain>
    </source>
</reference>
<feature type="compositionally biased region" description="Pro residues" evidence="1">
    <location>
        <begin position="596"/>
        <end position="610"/>
    </location>
</feature>
<feature type="region of interest" description="Disordered" evidence="1">
    <location>
        <begin position="1"/>
        <end position="45"/>
    </location>
</feature>
<feature type="compositionally biased region" description="Acidic residues" evidence="1">
    <location>
        <begin position="708"/>
        <end position="717"/>
    </location>
</feature>
<feature type="transmembrane region" description="Helical" evidence="2">
    <location>
        <begin position="339"/>
        <end position="359"/>
    </location>
</feature>
<protein>
    <submittedName>
        <fullName evidence="3">Uncharacterized protein</fullName>
    </submittedName>
</protein>
<feature type="transmembrane region" description="Helical" evidence="2">
    <location>
        <begin position="125"/>
        <end position="143"/>
    </location>
</feature>
<keyword evidence="4" id="KW-1185">Reference proteome</keyword>
<feature type="transmembrane region" description="Helical" evidence="2">
    <location>
        <begin position="155"/>
        <end position="182"/>
    </location>
</feature>
<proteinExistence type="predicted"/>
<dbReference type="AlphaFoldDB" id="A0A1D9MM59"/>
<dbReference type="EMBL" id="CP017812">
    <property type="protein sequence ID" value="AOZ73230.1"/>
    <property type="molecule type" value="Genomic_DNA"/>
</dbReference>
<feature type="transmembrane region" description="Helical" evidence="2">
    <location>
        <begin position="247"/>
        <end position="271"/>
    </location>
</feature>
<feature type="compositionally biased region" description="Acidic residues" evidence="1">
    <location>
        <begin position="753"/>
        <end position="765"/>
    </location>
</feature>
<dbReference type="STRING" id="1912795.BK816_07970"/>
<feature type="compositionally biased region" description="Polar residues" evidence="1">
    <location>
        <begin position="830"/>
        <end position="843"/>
    </location>
</feature>
<feature type="transmembrane region" description="Helical" evidence="2">
    <location>
        <begin position="202"/>
        <end position="226"/>
    </location>
</feature>
<name>A0A1D9MM59_9ACTO</name>
<feature type="region of interest" description="Disordered" evidence="1">
    <location>
        <begin position="571"/>
        <end position="802"/>
    </location>
</feature>
<feature type="compositionally biased region" description="Acidic residues" evidence="1">
    <location>
        <begin position="666"/>
        <end position="687"/>
    </location>
</feature>
<evidence type="ECO:0000313" key="4">
    <source>
        <dbReference type="Proteomes" id="UP000176288"/>
    </source>
</evidence>
<feature type="compositionally biased region" description="Pro residues" evidence="1">
    <location>
        <begin position="789"/>
        <end position="802"/>
    </location>
</feature>